<feature type="binding site" evidence="10">
    <location>
        <position position="45"/>
    </location>
    <ligand>
        <name>Mn(2+)</name>
        <dbReference type="ChEBI" id="CHEBI:29035"/>
        <label>1</label>
    </ligand>
</feature>
<evidence type="ECO:0000256" key="2">
    <source>
        <dbReference type="ARBA" id="ARBA00022516"/>
    </source>
</evidence>
<feature type="binding site" evidence="10">
    <location>
        <position position="202"/>
    </location>
    <ligand>
        <name>substrate</name>
    </ligand>
</feature>
<dbReference type="Pfam" id="PF00149">
    <property type="entry name" value="Metallophos"/>
    <property type="match status" value="1"/>
</dbReference>
<dbReference type="InterPro" id="IPR043461">
    <property type="entry name" value="LpxH-like"/>
</dbReference>
<comment type="pathway">
    <text evidence="10">Glycolipid biosynthesis; lipid IV(A) biosynthesis; lipid IV(A) from (3R)-3-hydroxytetradecanoyl-[acyl-carrier-protein] and UDP-N-acetyl-alpha-D-glucosamine: step 4/6.</text>
</comment>
<evidence type="ECO:0000256" key="9">
    <source>
        <dbReference type="ARBA" id="ARBA00023211"/>
    </source>
</evidence>
<dbReference type="EC" id="3.6.1.54" evidence="10"/>
<dbReference type="NCBIfam" id="NF003743">
    <property type="entry name" value="PRK05340.1"/>
    <property type="match status" value="1"/>
</dbReference>
<evidence type="ECO:0000256" key="10">
    <source>
        <dbReference type="HAMAP-Rule" id="MF_00575"/>
    </source>
</evidence>
<feature type="binding site" evidence="10">
    <location>
        <position position="126"/>
    </location>
    <ligand>
        <name>substrate</name>
    </ligand>
</feature>
<feature type="binding site" evidence="10">
    <location>
        <position position="118"/>
    </location>
    <ligand>
        <name>Mn(2+)</name>
        <dbReference type="ChEBI" id="CHEBI:29035"/>
        <label>2</label>
    </ligand>
</feature>
<comment type="similarity">
    <text evidence="10">Belongs to the LpxH family.</text>
</comment>
<dbReference type="InterPro" id="IPR010138">
    <property type="entry name" value="UDP-diacylglucosamine_Hdrlase"/>
</dbReference>
<evidence type="ECO:0000259" key="11">
    <source>
        <dbReference type="Pfam" id="PF00149"/>
    </source>
</evidence>
<name>A0A829Y8V1_9GAMM</name>
<evidence type="ECO:0000313" key="12">
    <source>
        <dbReference type="EMBL" id="GFE79737.1"/>
    </source>
</evidence>
<evidence type="ECO:0000256" key="7">
    <source>
        <dbReference type="ARBA" id="ARBA00023098"/>
    </source>
</evidence>
<feature type="binding site" evidence="10">
    <location>
        <position position="14"/>
    </location>
    <ligand>
        <name>Mn(2+)</name>
        <dbReference type="ChEBI" id="CHEBI:29035"/>
        <label>1</label>
    </ligand>
</feature>
<dbReference type="HAMAP" id="MF_00575">
    <property type="entry name" value="LpxH"/>
    <property type="match status" value="1"/>
</dbReference>
<dbReference type="RefSeq" id="WP_161811499.1">
    <property type="nucleotide sequence ID" value="NZ_BLJN01000002.1"/>
</dbReference>
<comment type="function">
    <text evidence="10">Hydrolyzes the pyrophosphate bond of UDP-2,3-diacylglucosamine to yield 2,3-diacylglucosamine 1-phosphate (lipid X) and UMP by catalyzing the attack of water at the alpha-P atom. Involved in the biosynthesis of lipid A, a phosphorylated glycolipid that anchors the lipopolysaccharide to the outer membrane of the cell.</text>
</comment>
<feature type="domain" description="Calcineurin-like phosphoesterase" evidence="11">
    <location>
        <begin position="6"/>
        <end position="206"/>
    </location>
</feature>
<dbReference type="SUPFAM" id="SSF56300">
    <property type="entry name" value="Metallo-dependent phosphatases"/>
    <property type="match status" value="1"/>
</dbReference>
<accession>A0A829Y8V1</accession>
<dbReference type="PANTHER" id="PTHR34990">
    <property type="entry name" value="UDP-2,3-DIACYLGLUCOSAMINE HYDROLASE-RELATED"/>
    <property type="match status" value="1"/>
</dbReference>
<keyword evidence="7 10" id="KW-0443">Lipid metabolism</keyword>
<reference evidence="13" key="1">
    <citation type="submission" date="2020-01" db="EMBL/GenBank/DDBJ databases">
        <title>'Steroidobacter agaridevorans' sp. nov., agar-degrading bacteria isolated from rhizosphere soils.</title>
        <authorList>
            <person name="Ikenaga M."/>
            <person name="Kataoka M."/>
            <person name="Murouchi A."/>
            <person name="Katsuragi S."/>
            <person name="Sakai M."/>
        </authorList>
    </citation>
    <scope>NUCLEOTIDE SEQUENCE [LARGE SCALE GENOMIC DNA]</scope>
    <source>
        <strain evidence="13">YU21-B</strain>
    </source>
</reference>
<sequence length="247" mass="27913">MSAGRPTLFISDLHLDGERPDITAQFLQFLDHEARQAAGLYILGDLFEAWIGDDDPDPDKRRVIAALKSLTGGGVPVYFIHGNRDFLIGRRFARETGVKLLPDGTMIELYGKRVLLMHGDTLCIDDPDYQRLRRIVRNPLVQFVLRCLSLGQRQKLAAKMRAGSKKHIESMDRTQPQIMDVNQGAVYRTFEQEHADVIVHGHTHRPAIHDVDVGGHVAKRIVLGDWYEQGSVLRWNEQGFELAGLGR</sequence>
<feature type="binding site" evidence="10">
    <location>
        <position position="12"/>
    </location>
    <ligand>
        <name>Mn(2+)</name>
        <dbReference type="ChEBI" id="CHEBI:29035"/>
        <label>1</label>
    </ligand>
</feature>
<dbReference type="InterPro" id="IPR029052">
    <property type="entry name" value="Metallo-depent_PP-like"/>
</dbReference>
<feature type="binding site" evidence="10">
    <location>
        <position position="204"/>
    </location>
    <ligand>
        <name>Mn(2+)</name>
        <dbReference type="ChEBI" id="CHEBI:29035"/>
        <label>1</label>
    </ligand>
</feature>
<keyword evidence="8 10" id="KW-0472">Membrane</keyword>
<keyword evidence="5 10" id="KW-0479">Metal-binding</keyword>
<dbReference type="GO" id="GO:0008758">
    <property type="term" value="F:UDP-2,3-diacylglucosamine hydrolase activity"/>
    <property type="evidence" value="ECO:0007669"/>
    <property type="project" value="UniProtKB-UniRule"/>
</dbReference>
<evidence type="ECO:0000313" key="13">
    <source>
        <dbReference type="Proteomes" id="UP000445000"/>
    </source>
</evidence>
<feature type="binding site" evidence="10">
    <location>
        <position position="202"/>
    </location>
    <ligand>
        <name>Mn(2+)</name>
        <dbReference type="ChEBI" id="CHEBI:29035"/>
        <label>2</label>
    </ligand>
</feature>
<dbReference type="GO" id="GO:0019897">
    <property type="term" value="C:extrinsic component of plasma membrane"/>
    <property type="evidence" value="ECO:0007669"/>
    <property type="project" value="UniProtKB-UniRule"/>
</dbReference>
<evidence type="ECO:0000256" key="4">
    <source>
        <dbReference type="ARBA" id="ARBA00022556"/>
    </source>
</evidence>
<dbReference type="Gene3D" id="3.60.21.10">
    <property type="match status" value="1"/>
</dbReference>
<dbReference type="UniPathway" id="UPA00359">
    <property type="reaction ID" value="UER00480"/>
</dbReference>
<dbReference type="PANTHER" id="PTHR34990:SF1">
    <property type="entry name" value="UDP-2,3-DIACYLGLUCOSAMINE HYDROLASE"/>
    <property type="match status" value="1"/>
</dbReference>
<comment type="caution">
    <text evidence="10">Lacks conserved residue(s) required for the propagation of feature annotation.</text>
</comment>
<dbReference type="GO" id="GO:0005737">
    <property type="term" value="C:cytoplasm"/>
    <property type="evidence" value="ECO:0007669"/>
    <property type="project" value="InterPro"/>
</dbReference>
<keyword evidence="3 10" id="KW-0997">Cell inner membrane</keyword>
<evidence type="ECO:0000256" key="5">
    <source>
        <dbReference type="ARBA" id="ARBA00022723"/>
    </source>
</evidence>
<dbReference type="CDD" id="cd07398">
    <property type="entry name" value="MPP_YbbF-LpxH"/>
    <property type="match status" value="1"/>
</dbReference>
<comment type="catalytic activity">
    <reaction evidence="10">
        <text>UDP-2-N,3-O-bis[(3R)-3-hydroxytetradecanoyl]-alpha-D-glucosamine + H2O = 2-N,3-O-bis[(3R)-3-hydroxytetradecanoyl]-alpha-D-glucosaminyl 1-phosphate + UMP + 2 H(+)</text>
        <dbReference type="Rhea" id="RHEA:25213"/>
        <dbReference type="ChEBI" id="CHEBI:15377"/>
        <dbReference type="ChEBI" id="CHEBI:15378"/>
        <dbReference type="ChEBI" id="CHEBI:57865"/>
        <dbReference type="ChEBI" id="CHEBI:57957"/>
        <dbReference type="ChEBI" id="CHEBI:78847"/>
        <dbReference type="EC" id="3.6.1.54"/>
    </reaction>
</comment>
<feature type="binding site" evidence="10">
    <location>
        <begin position="83"/>
        <end position="84"/>
    </location>
    <ligand>
        <name>substrate</name>
    </ligand>
</feature>
<dbReference type="EMBL" id="BLJN01000002">
    <property type="protein sequence ID" value="GFE79737.1"/>
    <property type="molecule type" value="Genomic_DNA"/>
</dbReference>
<keyword evidence="6 10" id="KW-0378">Hydrolase</keyword>
<proteinExistence type="inferred from homology"/>
<feature type="binding site" evidence="10">
    <location>
        <position position="173"/>
    </location>
    <ligand>
        <name>substrate</name>
    </ligand>
</feature>
<keyword evidence="13" id="KW-1185">Reference proteome</keyword>
<evidence type="ECO:0000256" key="3">
    <source>
        <dbReference type="ARBA" id="ARBA00022519"/>
    </source>
</evidence>
<dbReference type="InterPro" id="IPR004843">
    <property type="entry name" value="Calcineurin-like_PHP"/>
</dbReference>
<keyword evidence="4 10" id="KW-0441">Lipid A biosynthesis</keyword>
<keyword evidence="9 10" id="KW-0464">Manganese</keyword>
<feature type="binding site" evidence="10">
    <location>
        <position position="45"/>
    </location>
    <ligand>
        <name>Mn(2+)</name>
        <dbReference type="ChEBI" id="CHEBI:29035"/>
        <label>2</label>
    </ligand>
</feature>
<dbReference type="AlphaFoldDB" id="A0A829Y8V1"/>
<dbReference type="GO" id="GO:0009245">
    <property type="term" value="P:lipid A biosynthetic process"/>
    <property type="evidence" value="ECO:0007669"/>
    <property type="project" value="UniProtKB-UniRule"/>
</dbReference>
<dbReference type="Proteomes" id="UP000445000">
    <property type="component" value="Unassembled WGS sequence"/>
</dbReference>
<evidence type="ECO:0000256" key="8">
    <source>
        <dbReference type="ARBA" id="ARBA00023136"/>
    </source>
</evidence>
<feature type="binding site" evidence="10">
    <location>
        <position position="164"/>
    </location>
    <ligand>
        <name>substrate</name>
    </ligand>
</feature>
<protein>
    <recommendedName>
        <fullName evidence="10">UDP-2,3-diacylglucosamine hydrolase</fullName>
        <ecNumber evidence="10">3.6.1.54</ecNumber>
    </recommendedName>
    <alternativeName>
        <fullName evidence="10">UDP-2,3-diacylglucosamine diphosphatase</fullName>
    </alternativeName>
</protein>
<dbReference type="GO" id="GO:0030145">
    <property type="term" value="F:manganese ion binding"/>
    <property type="evidence" value="ECO:0007669"/>
    <property type="project" value="UniProtKB-UniRule"/>
</dbReference>
<dbReference type="NCBIfam" id="TIGR01854">
    <property type="entry name" value="lipid_A_lpxH"/>
    <property type="match status" value="1"/>
</dbReference>
<evidence type="ECO:0000256" key="6">
    <source>
        <dbReference type="ARBA" id="ARBA00022801"/>
    </source>
</evidence>
<comment type="caution">
    <text evidence="12">The sequence shown here is derived from an EMBL/GenBank/DDBJ whole genome shotgun (WGS) entry which is preliminary data.</text>
</comment>
<keyword evidence="2 10" id="KW-0444">Lipid biosynthesis</keyword>
<keyword evidence="1 10" id="KW-1003">Cell membrane</keyword>
<organism evidence="12 13">
    <name type="scientific">Steroidobacter agaridevorans</name>
    <dbReference type="NCBI Taxonomy" id="2695856"/>
    <lineage>
        <taxon>Bacteria</taxon>
        <taxon>Pseudomonadati</taxon>
        <taxon>Pseudomonadota</taxon>
        <taxon>Gammaproteobacteria</taxon>
        <taxon>Steroidobacterales</taxon>
        <taxon>Steroidobacteraceae</taxon>
        <taxon>Steroidobacter</taxon>
    </lineage>
</organism>
<comment type="cofactor">
    <cofactor evidence="10">
        <name>Mn(2+)</name>
        <dbReference type="ChEBI" id="CHEBI:29035"/>
    </cofactor>
    <text evidence="10">Binds 2 Mn(2+) ions per subunit in a binuclear metal center.</text>
</comment>
<feature type="binding site" evidence="10">
    <location>
        <position position="83"/>
    </location>
    <ligand>
        <name>Mn(2+)</name>
        <dbReference type="ChEBI" id="CHEBI:29035"/>
        <label>2</label>
    </ligand>
</feature>
<gene>
    <name evidence="10 12" type="primary">lpxH</name>
    <name evidence="12" type="ORF">GCM10011487_17370</name>
</gene>
<evidence type="ECO:0000256" key="1">
    <source>
        <dbReference type="ARBA" id="ARBA00022475"/>
    </source>
</evidence>
<comment type="subcellular location">
    <subcellularLocation>
        <location evidence="10">Cell inner membrane</location>
        <topology evidence="10">Peripheral membrane protein</topology>
        <orientation evidence="10">Cytoplasmic side</orientation>
    </subcellularLocation>
</comment>